<keyword evidence="2" id="KW-1185">Reference proteome</keyword>
<dbReference type="EMBL" id="MAMP01000020">
    <property type="protein sequence ID" value="OES45262.1"/>
    <property type="molecule type" value="Genomic_DNA"/>
</dbReference>
<protein>
    <submittedName>
        <fullName evidence="1">Uncharacterized protein</fullName>
    </submittedName>
</protein>
<evidence type="ECO:0000313" key="1">
    <source>
        <dbReference type="EMBL" id="OES45262.1"/>
    </source>
</evidence>
<dbReference type="Proteomes" id="UP000095658">
    <property type="component" value="Unassembled WGS sequence"/>
</dbReference>
<sequence length="78" mass="9538">MTTLSREEKVFKAIEAARQRQGQLEYKMEIPSFIRRQAKSKDDYIRWVRSYFRSVHSDLQLMRIEKKYGILIKQNNRE</sequence>
<accession>A0A1E7DQA5</accession>
<proteinExistence type="predicted"/>
<comment type="caution">
    <text evidence="1">The sequence shown here is derived from an EMBL/GenBank/DDBJ whole genome shotgun (WGS) entry which is preliminary data.</text>
</comment>
<reference evidence="1 2" key="1">
    <citation type="submission" date="2016-06" db="EMBL/GenBank/DDBJ databases">
        <title>Domibacillus iocasae genome sequencing.</title>
        <authorList>
            <person name="Verma A."/>
            <person name="Pal Y."/>
            <person name="Ojha A.K."/>
            <person name="Krishnamurthi S."/>
        </authorList>
    </citation>
    <scope>NUCLEOTIDE SEQUENCE [LARGE SCALE GENOMIC DNA]</scope>
    <source>
        <strain evidence="1 2">DSM 29979</strain>
    </source>
</reference>
<gene>
    <name evidence="1" type="ORF">BA724_04435</name>
</gene>
<dbReference type="STRING" id="1714016.BA724_04435"/>
<name>A0A1E7DQA5_9BACI</name>
<dbReference type="AlphaFoldDB" id="A0A1E7DQA5"/>
<organism evidence="1 2">
    <name type="scientific">Domibacillus iocasae</name>
    <dbReference type="NCBI Taxonomy" id="1714016"/>
    <lineage>
        <taxon>Bacteria</taxon>
        <taxon>Bacillati</taxon>
        <taxon>Bacillota</taxon>
        <taxon>Bacilli</taxon>
        <taxon>Bacillales</taxon>
        <taxon>Bacillaceae</taxon>
        <taxon>Domibacillus</taxon>
    </lineage>
</organism>
<evidence type="ECO:0000313" key="2">
    <source>
        <dbReference type="Proteomes" id="UP000095658"/>
    </source>
</evidence>